<dbReference type="Proteomes" id="UP000324222">
    <property type="component" value="Unassembled WGS sequence"/>
</dbReference>
<name>A0A5B7HRE9_PORTR</name>
<reference evidence="1 2" key="1">
    <citation type="submission" date="2019-05" db="EMBL/GenBank/DDBJ databases">
        <title>Another draft genome of Portunus trituberculatus and its Hox gene families provides insights of decapod evolution.</title>
        <authorList>
            <person name="Jeong J.-H."/>
            <person name="Song I."/>
            <person name="Kim S."/>
            <person name="Choi T."/>
            <person name="Kim D."/>
            <person name="Ryu S."/>
            <person name="Kim W."/>
        </authorList>
    </citation>
    <scope>NUCLEOTIDE SEQUENCE [LARGE SCALE GENOMIC DNA]</scope>
    <source>
        <tissue evidence="1">Muscle</tissue>
    </source>
</reference>
<proteinExistence type="predicted"/>
<accession>A0A5B7HRE9</accession>
<sequence length="88" mass="10324">MMLLSAYHTSTAQNVRLVIPQIAKNFVNSQPFLPCSNLARLVLYRDRTRHDETNQLFRRSHEHKGHGQHWLPDLNVKGFYLCFEGKKC</sequence>
<gene>
    <name evidence="1" type="ORF">E2C01_066721</name>
</gene>
<comment type="caution">
    <text evidence="1">The sequence shown here is derived from an EMBL/GenBank/DDBJ whole genome shotgun (WGS) entry which is preliminary data.</text>
</comment>
<dbReference type="EMBL" id="VSRR010034717">
    <property type="protein sequence ID" value="MPC72416.1"/>
    <property type="molecule type" value="Genomic_DNA"/>
</dbReference>
<evidence type="ECO:0000313" key="1">
    <source>
        <dbReference type="EMBL" id="MPC72416.1"/>
    </source>
</evidence>
<keyword evidence="2" id="KW-1185">Reference proteome</keyword>
<organism evidence="1 2">
    <name type="scientific">Portunus trituberculatus</name>
    <name type="common">Swimming crab</name>
    <name type="synonym">Neptunus trituberculatus</name>
    <dbReference type="NCBI Taxonomy" id="210409"/>
    <lineage>
        <taxon>Eukaryota</taxon>
        <taxon>Metazoa</taxon>
        <taxon>Ecdysozoa</taxon>
        <taxon>Arthropoda</taxon>
        <taxon>Crustacea</taxon>
        <taxon>Multicrustacea</taxon>
        <taxon>Malacostraca</taxon>
        <taxon>Eumalacostraca</taxon>
        <taxon>Eucarida</taxon>
        <taxon>Decapoda</taxon>
        <taxon>Pleocyemata</taxon>
        <taxon>Brachyura</taxon>
        <taxon>Eubrachyura</taxon>
        <taxon>Portunoidea</taxon>
        <taxon>Portunidae</taxon>
        <taxon>Portuninae</taxon>
        <taxon>Portunus</taxon>
    </lineage>
</organism>
<protein>
    <submittedName>
        <fullName evidence="1">Uncharacterized protein</fullName>
    </submittedName>
</protein>
<evidence type="ECO:0000313" key="2">
    <source>
        <dbReference type="Proteomes" id="UP000324222"/>
    </source>
</evidence>
<dbReference type="AlphaFoldDB" id="A0A5B7HRE9"/>